<dbReference type="EMBL" id="BK015488">
    <property type="protein sequence ID" value="DAE09458.1"/>
    <property type="molecule type" value="Genomic_DNA"/>
</dbReference>
<sequence length="57" mass="6918">MKRYTCYVYERNRKFWDRYLVVADSELLAKVELERRLDKETDTGSDSYDIMSVVECK</sequence>
<reference evidence="1" key="1">
    <citation type="journal article" date="2021" name="Proc. Natl. Acad. Sci. U.S.A.">
        <title>A Catalog of Tens of Thousands of Viruses from Human Metagenomes Reveals Hidden Associations with Chronic Diseases.</title>
        <authorList>
            <person name="Tisza M.J."/>
            <person name="Buck C.B."/>
        </authorList>
    </citation>
    <scope>NUCLEOTIDE SEQUENCE</scope>
    <source>
        <strain evidence="1">Ct96x5</strain>
    </source>
</reference>
<name>A0A8S5PRF4_9CAUD</name>
<organism evidence="1">
    <name type="scientific">Siphoviridae sp. ct96x5</name>
    <dbReference type="NCBI Taxonomy" id="2825367"/>
    <lineage>
        <taxon>Viruses</taxon>
        <taxon>Duplodnaviria</taxon>
        <taxon>Heunggongvirae</taxon>
        <taxon>Uroviricota</taxon>
        <taxon>Caudoviricetes</taxon>
    </lineage>
</organism>
<accession>A0A8S5PRF4</accession>
<proteinExistence type="predicted"/>
<evidence type="ECO:0000313" key="1">
    <source>
        <dbReference type="EMBL" id="DAE09458.1"/>
    </source>
</evidence>
<protein>
    <submittedName>
        <fullName evidence="1">Uncharacterized protein</fullName>
    </submittedName>
</protein>